<sequence>MKGIIDVATCFDAKALYGAAALIASLRQHAHAARPVRLFAVTPYDSEELHCVARASKTASFEVVVLPVANPYADFPIRENITATAYLRYRLPEILPDLTKVVYLDSDTVINADLSPLFDTDVSGVPLAAVPDFAHLLGSREWDRYRAVYEGKAYIFRDYIQEVLGIGNLDSFPYMNSGVLLINLDEWRERGLGRQVVSFLAEHRLKYPDQDSLNRYVSGNFVRLDARWNAQAPCAKRRARFLPKKLLGEKQVDDWAAIRDLWFCDPWIIHYAGANKPWIARDPATPLDAIWWEFAAKSPLAGKIESDYLAERRAANIPRSKVQRR</sequence>
<gene>
    <name evidence="4" type="ORF">DES32_2499</name>
</gene>
<dbReference type="OrthoDB" id="5672604at2"/>
<name>A0A3D9YV91_9HYPH</name>
<dbReference type="Proteomes" id="UP000256900">
    <property type="component" value="Unassembled WGS sequence"/>
</dbReference>
<dbReference type="EMBL" id="QUMO01000003">
    <property type="protein sequence ID" value="REF86445.1"/>
    <property type="molecule type" value="Genomic_DNA"/>
</dbReference>
<accession>A0A3D9YV91</accession>
<dbReference type="SUPFAM" id="SSF53448">
    <property type="entry name" value="Nucleotide-diphospho-sugar transferases"/>
    <property type="match status" value="1"/>
</dbReference>
<evidence type="ECO:0000313" key="4">
    <source>
        <dbReference type="EMBL" id="REF86445.1"/>
    </source>
</evidence>
<evidence type="ECO:0000256" key="1">
    <source>
        <dbReference type="ARBA" id="ARBA00022676"/>
    </source>
</evidence>
<dbReference type="Pfam" id="PF01501">
    <property type="entry name" value="Glyco_transf_8"/>
    <property type="match status" value="1"/>
</dbReference>
<dbReference type="InterPro" id="IPR029044">
    <property type="entry name" value="Nucleotide-diphossugar_trans"/>
</dbReference>
<dbReference type="AlphaFoldDB" id="A0A3D9YV91"/>
<keyword evidence="5" id="KW-1185">Reference proteome</keyword>
<dbReference type="Gene3D" id="3.90.550.10">
    <property type="entry name" value="Spore Coat Polysaccharide Biosynthesis Protein SpsA, Chain A"/>
    <property type="match status" value="1"/>
</dbReference>
<comment type="caution">
    <text evidence="4">The sequence shown here is derived from an EMBL/GenBank/DDBJ whole genome shotgun (WGS) entry which is preliminary data.</text>
</comment>
<organism evidence="4 5">
    <name type="scientific">Methylovirgula ligni</name>
    <dbReference type="NCBI Taxonomy" id="569860"/>
    <lineage>
        <taxon>Bacteria</taxon>
        <taxon>Pseudomonadati</taxon>
        <taxon>Pseudomonadota</taxon>
        <taxon>Alphaproteobacteria</taxon>
        <taxon>Hyphomicrobiales</taxon>
        <taxon>Beijerinckiaceae</taxon>
        <taxon>Methylovirgula</taxon>
    </lineage>
</organism>
<protein>
    <submittedName>
        <fullName evidence="4">Lipopolysaccharide biosynthesis glycosyltransferase</fullName>
    </submittedName>
</protein>
<reference evidence="4 5" key="1">
    <citation type="submission" date="2018-08" db="EMBL/GenBank/DDBJ databases">
        <title>Genomic Encyclopedia of Type Strains, Phase IV (KMG-IV): sequencing the most valuable type-strain genomes for metagenomic binning, comparative biology and taxonomic classification.</title>
        <authorList>
            <person name="Goeker M."/>
        </authorList>
    </citation>
    <scope>NUCLEOTIDE SEQUENCE [LARGE SCALE GENOMIC DNA]</scope>
    <source>
        <strain evidence="4 5">BW863</strain>
    </source>
</reference>
<dbReference type="InterPro" id="IPR002495">
    <property type="entry name" value="Glyco_trans_8"/>
</dbReference>
<dbReference type="CDD" id="cd04194">
    <property type="entry name" value="GT8_A4GalT_like"/>
    <property type="match status" value="1"/>
</dbReference>
<evidence type="ECO:0000256" key="3">
    <source>
        <dbReference type="ARBA" id="ARBA00022723"/>
    </source>
</evidence>
<keyword evidence="2 4" id="KW-0808">Transferase</keyword>
<keyword evidence="1" id="KW-0328">Glycosyltransferase</keyword>
<evidence type="ECO:0000256" key="2">
    <source>
        <dbReference type="ARBA" id="ARBA00022679"/>
    </source>
</evidence>
<proteinExistence type="predicted"/>
<dbReference type="InterPro" id="IPR050748">
    <property type="entry name" value="Glycosyltrans_8_dom-fam"/>
</dbReference>
<keyword evidence="3" id="KW-0479">Metal-binding</keyword>
<dbReference type="PANTHER" id="PTHR13778">
    <property type="entry name" value="GLYCOSYLTRANSFERASE 8 DOMAIN-CONTAINING PROTEIN"/>
    <property type="match status" value="1"/>
</dbReference>
<dbReference type="GO" id="GO:0046872">
    <property type="term" value="F:metal ion binding"/>
    <property type="evidence" value="ECO:0007669"/>
    <property type="project" value="UniProtKB-KW"/>
</dbReference>
<evidence type="ECO:0000313" key="5">
    <source>
        <dbReference type="Proteomes" id="UP000256900"/>
    </source>
</evidence>
<dbReference type="GO" id="GO:0016757">
    <property type="term" value="F:glycosyltransferase activity"/>
    <property type="evidence" value="ECO:0007669"/>
    <property type="project" value="UniProtKB-KW"/>
</dbReference>
<dbReference type="RefSeq" id="WP_115836984.1">
    <property type="nucleotide sequence ID" value="NZ_CP025086.1"/>
</dbReference>
<dbReference type="PANTHER" id="PTHR13778:SF47">
    <property type="entry name" value="LIPOPOLYSACCHARIDE 1,3-GALACTOSYLTRANSFERASE"/>
    <property type="match status" value="1"/>
</dbReference>